<dbReference type="NCBIfam" id="NF008554">
    <property type="entry name" value="PRK11482.1"/>
    <property type="match status" value="1"/>
</dbReference>
<dbReference type="SUPFAM" id="SSF46785">
    <property type="entry name" value="Winged helix' DNA-binding domain"/>
    <property type="match status" value="1"/>
</dbReference>
<dbReference type="InterPro" id="IPR000847">
    <property type="entry name" value="LysR_HTH_N"/>
</dbReference>
<evidence type="ECO:0000256" key="2">
    <source>
        <dbReference type="ARBA" id="ARBA00023015"/>
    </source>
</evidence>
<gene>
    <name evidence="6" type="ORF">KFZ77_05365</name>
</gene>
<dbReference type="InterPro" id="IPR005119">
    <property type="entry name" value="LysR_subst-bd"/>
</dbReference>
<proteinExistence type="inferred from homology"/>
<dbReference type="SUPFAM" id="SSF53850">
    <property type="entry name" value="Periplasmic binding protein-like II"/>
    <property type="match status" value="1"/>
</dbReference>
<dbReference type="InterPro" id="IPR050389">
    <property type="entry name" value="LysR-type_TF"/>
</dbReference>
<keyword evidence="7" id="KW-1185">Reference proteome</keyword>
<evidence type="ECO:0000259" key="5">
    <source>
        <dbReference type="PROSITE" id="PS50931"/>
    </source>
</evidence>
<evidence type="ECO:0000256" key="1">
    <source>
        <dbReference type="ARBA" id="ARBA00009437"/>
    </source>
</evidence>
<keyword evidence="4" id="KW-0804">Transcription</keyword>
<dbReference type="PANTHER" id="PTHR30118">
    <property type="entry name" value="HTH-TYPE TRANSCRIPTIONAL REGULATOR LEUO-RELATED"/>
    <property type="match status" value="1"/>
</dbReference>
<dbReference type="InterPro" id="IPR036390">
    <property type="entry name" value="WH_DNA-bd_sf"/>
</dbReference>
<evidence type="ECO:0000256" key="4">
    <source>
        <dbReference type="ARBA" id="ARBA00023163"/>
    </source>
</evidence>
<name>A0ABY6JGI9_9ENTR</name>
<keyword evidence="3" id="KW-0238">DNA-binding</keyword>
<organism evidence="6 7">
    <name type="scientific">Siccibacter colletis</name>
    <dbReference type="NCBI Taxonomy" id="1505757"/>
    <lineage>
        <taxon>Bacteria</taxon>
        <taxon>Pseudomonadati</taxon>
        <taxon>Pseudomonadota</taxon>
        <taxon>Gammaproteobacteria</taxon>
        <taxon>Enterobacterales</taxon>
        <taxon>Enterobacteriaceae</taxon>
        <taxon>Siccibacter</taxon>
    </lineage>
</organism>
<dbReference type="PROSITE" id="PS50931">
    <property type="entry name" value="HTH_LYSR"/>
    <property type="match status" value="1"/>
</dbReference>
<accession>A0ABY6JGI9</accession>
<dbReference type="PANTHER" id="PTHR30118:SF10">
    <property type="entry name" value="LYSR FAMILY TRANSCRIPTIONAL REGULATOR"/>
    <property type="match status" value="1"/>
</dbReference>
<dbReference type="Pfam" id="PF03466">
    <property type="entry name" value="LysR_substrate"/>
    <property type="match status" value="1"/>
</dbReference>
<comment type="similarity">
    <text evidence="1">Belongs to the LysR transcriptional regulatory family.</text>
</comment>
<dbReference type="Pfam" id="PF00126">
    <property type="entry name" value="HTH_1"/>
    <property type="match status" value="1"/>
</dbReference>
<dbReference type="EMBL" id="CP074352">
    <property type="protein sequence ID" value="UYU32951.1"/>
    <property type="molecule type" value="Genomic_DNA"/>
</dbReference>
<feature type="domain" description="HTH lysR-type" evidence="5">
    <location>
        <begin position="29"/>
        <end position="86"/>
    </location>
</feature>
<dbReference type="Gene3D" id="1.10.10.10">
    <property type="entry name" value="Winged helix-like DNA-binding domain superfamily/Winged helix DNA-binding domain"/>
    <property type="match status" value="1"/>
</dbReference>
<sequence length="318" mass="35834">MEYKGTSEHMISPQDDERKREIFRTLRNIDLNLLTIFEAVYVHKGIVNAAKILNLTPSAISQSIQKLRHIFPDPLFIRKGQGVTPTAYATHLHEYISQGLESILGALDFHGSHNKQRTITIATSPSVGAQVIPLLYSAIQNANPNLLIRNVAISDTETQLSQFQTDLVVDGATYTSRTIGSHLLFRDRLVMVCREGHPCSQPSVSLEQLQAHEQALITLQNDSVNEIRKRLNSLFPNLQVAFSSYNMVTVAAMISSCDLIGIMPARLFEMFRESWRLVEIDTALFNDDRLDTTLHYNKLSLRDPMMQSIIDAIQKAFP</sequence>
<dbReference type="Proteomes" id="UP001156318">
    <property type="component" value="Chromosome"/>
</dbReference>
<keyword evidence="2" id="KW-0805">Transcription regulation</keyword>
<evidence type="ECO:0000256" key="3">
    <source>
        <dbReference type="ARBA" id="ARBA00023125"/>
    </source>
</evidence>
<protein>
    <submittedName>
        <fullName evidence="6">YbeF family transcriptional regulator</fullName>
    </submittedName>
</protein>
<evidence type="ECO:0000313" key="7">
    <source>
        <dbReference type="Proteomes" id="UP001156318"/>
    </source>
</evidence>
<evidence type="ECO:0000313" key="6">
    <source>
        <dbReference type="EMBL" id="UYU32951.1"/>
    </source>
</evidence>
<dbReference type="Gene3D" id="3.40.190.10">
    <property type="entry name" value="Periplasmic binding protein-like II"/>
    <property type="match status" value="2"/>
</dbReference>
<dbReference type="InterPro" id="IPR036388">
    <property type="entry name" value="WH-like_DNA-bd_sf"/>
</dbReference>
<reference evidence="6 7" key="1">
    <citation type="submission" date="2021-05" db="EMBL/GenBank/DDBJ databases">
        <title>Isolation, identification, and the growth promoting effects of Pantoea dispersa strain YSD J2 from the aboveground leaves of Cyperus esculentus L.Var. Sativus.</title>
        <authorList>
            <person name="Wang S."/>
            <person name="Tang X.M."/>
            <person name="Huang Y.N."/>
        </authorList>
    </citation>
    <scope>NUCLEOTIDE SEQUENCE [LARGE SCALE GENOMIC DNA]</scope>
    <source>
        <strain evidence="7">YSD YN2</strain>
    </source>
</reference>
<dbReference type="RefSeq" id="WP_264385654.1">
    <property type="nucleotide sequence ID" value="NZ_CP074352.1"/>
</dbReference>